<accession>A0ABT8BQB8</accession>
<evidence type="ECO:0000313" key="2">
    <source>
        <dbReference type="Proteomes" id="UP001238540"/>
    </source>
</evidence>
<proteinExistence type="predicted"/>
<dbReference type="EMBL" id="JAUFQC010000001">
    <property type="protein sequence ID" value="MDN3608844.1"/>
    <property type="molecule type" value="Genomic_DNA"/>
</dbReference>
<gene>
    <name evidence="1" type="ORF">QWZ16_03680</name>
</gene>
<dbReference type="Proteomes" id="UP001238540">
    <property type="component" value="Unassembled WGS sequence"/>
</dbReference>
<evidence type="ECO:0000313" key="1">
    <source>
        <dbReference type="EMBL" id="MDN3608844.1"/>
    </source>
</evidence>
<protein>
    <submittedName>
        <fullName evidence="1">Uncharacterized protein</fullName>
    </submittedName>
</protein>
<sequence>MKIKSNGNIVIFDQIIAANKVSIESTNDVQIIPEGGVKTFGLENIRANEVDIAAVGLIENTGALVTGSAYFSSDKFINEGDIETARDIYIHGKSDVVNRFGGVILGENIDLKSERKVTNGSLYPYRLVSAENFTSGISKLSRSVNKEPDFITGGITSVPAPSEGFNKVEVDNLDAFILGQNVRVEAREFINANPYAVSRHSKDQPELILDYQKSSQVIVSAESTLELQLGYRFWNMSAIAESWTGNTIIQAPVIDNERYSLWGSTDSKRVTKPKPDYCNDPFFIFHKIISPAGCRTDKTVLTHSQYIKTLSPQSRLHAGNHLILKSHDLFNEHSVIEAKQDVVGTVSYVWMEGLSLRDVWETTTVTHHQRSYCTKRILRSCRRRRTDFWTTSRADLTKNEETQQFPFVFFVGGHLHKGFGSASIKNQDITYGPYATSYLPKVMPPKIGKPSKYIPIINDGITLFIINPNFKA</sequence>
<comment type="caution">
    <text evidence="1">The sequence shown here is derived from an EMBL/GenBank/DDBJ whole genome shotgun (WGS) entry which is preliminary data.</text>
</comment>
<name>A0ABT8BQB8_9VIBR</name>
<organism evidence="1 2">
    <name type="scientific">Vibrio ostreicida</name>
    <dbReference type="NCBI Taxonomy" id="526588"/>
    <lineage>
        <taxon>Bacteria</taxon>
        <taxon>Pseudomonadati</taxon>
        <taxon>Pseudomonadota</taxon>
        <taxon>Gammaproteobacteria</taxon>
        <taxon>Vibrionales</taxon>
        <taxon>Vibrionaceae</taxon>
        <taxon>Vibrio</taxon>
    </lineage>
</organism>
<dbReference type="RefSeq" id="WP_170883567.1">
    <property type="nucleotide sequence ID" value="NZ_JABEYA020000011.1"/>
</dbReference>
<keyword evidence="2" id="KW-1185">Reference proteome</keyword>
<reference evidence="2" key="1">
    <citation type="journal article" date="2019" name="Int. J. Syst. Evol. Microbiol.">
        <title>The Global Catalogue of Microorganisms (GCM) 10K type strain sequencing project: providing services to taxonomists for standard genome sequencing and annotation.</title>
        <authorList>
            <consortium name="The Broad Institute Genomics Platform"/>
            <consortium name="The Broad Institute Genome Sequencing Center for Infectious Disease"/>
            <person name="Wu L."/>
            <person name="Ma J."/>
        </authorList>
    </citation>
    <scope>NUCLEOTIDE SEQUENCE [LARGE SCALE GENOMIC DNA]</scope>
    <source>
        <strain evidence="2">CECT 7398</strain>
    </source>
</reference>